<dbReference type="KEGG" id="ppp:112277395"/>
<reference evidence="12" key="3">
    <citation type="submission" date="2020-12" db="UniProtKB">
        <authorList>
            <consortium name="EnsemblPlants"/>
        </authorList>
    </citation>
    <scope>IDENTIFICATION</scope>
</reference>
<proteinExistence type="predicted"/>
<keyword evidence="7" id="KW-0862">Zinc</keyword>
<dbReference type="GO" id="GO:0061630">
    <property type="term" value="F:ubiquitin protein ligase activity"/>
    <property type="evidence" value="ECO:0000318"/>
    <property type="project" value="GO_Central"/>
</dbReference>
<feature type="region of interest" description="Disordered" evidence="9">
    <location>
        <begin position="73"/>
        <end position="108"/>
    </location>
</feature>
<dbReference type="InterPro" id="IPR013083">
    <property type="entry name" value="Znf_RING/FYVE/PHD"/>
</dbReference>
<feature type="region of interest" description="Disordered" evidence="9">
    <location>
        <begin position="491"/>
        <end position="511"/>
    </location>
</feature>
<evidence type="ECO:0000256" key="7">
    <source>
        <dbReference type="ARBA" id="ARBA00022833"/>
    </source>
</evidence>
<name>A0A7I4CV66_PHYPA</name>
<keyword evidence="5 8" id="KW-0863">Zinc-finger</keyword>
<dbReference type="EnsemblPlants" id="Pp3c25_7040V3.4">
    <property type="protein sequence ID" value="Pp3c25_7040V3.4"/>
    <property type="gene ID" value="Pp3c25_7040"/>
</dbReference>
<dbReference type="PROSITE" id="PS50089">
    <property type="entry name" value="ZF_RING_2"/>
    <property type="match status" value="1"/>
</dbReference>
<evidence type="ECO:0000256" key="5">
    <source>
        <dbReference type="ARBA" id="ARBA00022771"/>
    </source>
</evidence>
<feature type="compositionally biased region" description="Polar residues" evidence="9">
    <location>
        <begin position="563"/>
        <end position="578"/>
    </location>
</feature>
<evidence type="ECO:0000256" key="3">
    <source>
        <dbReference type="ARBA" id="ARBA00022679"/>
    </source>
</evidence>
<dbReference type="CDD" id="cd01767">
    <property type="entry name" value="UBX"/>
    <property type="match status" value="1"/>
</dbReference>
<dbReference type="InterPro" id="IPR029071">
    <property type="entry name" value="Ubiquitin-like_domsf"/>
</dbReference>
<feature type="domain" description="RING-type" evidence="11">
    <location>
        <begin position="773"/>
        <end position="814"/>
    </location>
</feature>
<dbReference type="PANTHER" id="PTHR22937">
    <property type="entry name" value="E3 UBIQUITIN-PROTEIN LIGASE RNF165"/>
    <property type="match status" value="1"/>
</dbReference>
<evidence type="ECO:0000313" key="12">
    <source>
        <dbReference type="EnsemblPlants" id="Pp3c25_7040V3.2"/>
    </source>
</evidence>
<evidence type="ECO:0000256" key="1">
    <source>
        <dbReference type="ARBA" id="ARBA00000900"/>
    </source>
</evidence>
<dbReference type="Gene3D" id="3.30.40.10">
    <property type="entry name" value="Zinc/RING finger domain, C3HC4 (zinc finger)"/>
    <property type="match status" value="1"/>
</dbReference>
<feature type="region of interest" description="Disordered" evidence="9">
    <location>
        <begin position="532"/>
        <end position="609"/>
    </location>
</feature>
<keyword evidence="4" id="KW-0479">Metal-binding</keyword>
<protein>
    <recommendedName>
        <fullName evidence="2">RING-type E3 ubiquitin transferase</fullName>
        <ecNumber evidence="2">2.3.2.27</ecNumber>
    </recommendedName>
</protein>
<reference evidence="12 13" key="1">
    <citation type="journal article" date="2008" name="Science">
        <title>The Physcomitrella genome reveals evolutionary insights into the conquest of land by plants.</title>
        <authorList>
            <person name="Rensing S."/>
            <person name="Lang D."/>
            <person name="Zimmer A."/>
            <person name="Terry A."/>
            <person name="Salamov A."/>
            <person name="Shapiro H."/>
            <person name="Nishiyama T."/>
            <person name="Perroud P.-F."/>
            <person name="Lindquist E."/>
            <person name="Kamisugi Y."/>
            <person name="Tanahashi T."/>
            <person name="Sakakibara K."/>
            <person name="Fujita T."/>
            <person name="Oishi K."/>
            <person name="Shin-I T."/>
            <person name="Kuroki Y."/>
            <person name="Toyoda A."/>
            <person name="Suzuki Y."/>
            <person name="Hashimoto A."/>
            <person name="Yamaguchi K."/>
            <person name="Sugano A."/>
            <person name="Kohara Y."/>
            <person name="Fujiyama A."/>
            <person name="Anterola A."/>
            <person name="Aoki S."/>
            <person name="Ashton N."/>
            <person name="Barbazuk W.B."/>
            <person name="Barker E."/>
            <person name="Bennetzen J."/>
            <person name="Bezanilla M."/>
            <person name="Blankenship R."/>
            <person name="Cho S.H."/>
            <person name="Dutcher S."/>
            <person name="Estelle M."/>
            <person name="Fawcett J.A."/>
            <person name="Gundlach H."/>
            <person name="Hanada K."/>
            <person name="Heyl A."/>
            <person name="Hicks K.A."/>
            <person name="Hugh J."/>
            <person name="Lohr M."/>
            <person name="Mayer K."/>
            <person name="Melkozernov A."/>
            <person name="Murata T."/>
            <person name="Nelson D."/>
            <person name="Pils B."/>
            <person name="Prigge M."/>
            <person name="Reiss B."/>
            <person name="Renner T."/>
            <person name="Rombauts S."/>
            <person name="Rushton P."/>
            <person name="Sanderfoot A."/>
            <person name="Schween G."/>
            <person name="Shiu S.-H."/>
            <person name="Stueber K."/>
            <person name="Theodoulou F.L."/>
            <person name="Tu H."/>
            <person name="Van de Peer Y."/>
            <person name="Verrier P.J."/>
            <person name="Waters E."/>
            <person name="Wood A."/>
            <person name="Yang L."/>
            <person name="Cove D."/>
            <person name="Cuming A."/>
            <person name="Hasebe M."/>
            <person name="Lucas S."/>
            <person name="Mishler D.B."/>
            <person name="Reski R."/>
            <person name="Grigoriev I."/>
            <person name="Quatrano R.S."/>
            <person name="Boore J.L."/>
        </authorList>
    </citation>
    <scope>NUCLEOTIDE SEQUENCE [LARGE SCALE GENOMIC DNA]</scope>
    <source>
        <strain evidence="12 13">cv. Gransden 2004</strain>
    </source>
</reference>
<dbReference type="InterPro" id="IPR001841">
    <property type="entry name" value="Znf_RING"/>
</dbReference>
<dbReference type="Pfam" id="PF13639">
    <property type="entry name" value="zf-RING_2"/>
    <property type="match status" value="1"/>
</dbReference>
<keyword evidence="3" id="KW-0808">Transferase</keyword>
<feature type="region of interest" description="Disordered" evidence="9">
    <location>
        <begin position="227"/>
        <end position="278"/>
    </location>
</feature>
<accession>A0A7I4CV66</accession>
<dbReference type="Proteomes" id="UP000006727">
    <property type="component" value="Chromosome 25"/>
</dbReference>
<dbReference type="OrthoDB" id="8062037at2759"/>
<dbReference type="Gene3D" id="1.10.8.10">
    <property type="entry name" value="DNA helicase RuvA subunit, C-terminal domain"/>
    <property type="match status" value="1"/>
</dbReference>
<reference evidence="12 13" key="2">
    <citation type="journal article" date="2018" name="Plant J.">
        <title>The Physcomitrella patens chromosome-scale assembly reveals moss genome structure and evolution.</title>
        <authorList>
            <person name="Lang D."/>
            <person name="Ullrich K.K."/>
            <person name="Murat F."/>
            <person name="Fuchs J."/>
            <person name="Jenkins J."/>
            <person name="Haas F.B."/>
            <person name="Piednoel M."/>
            <person name="Gundlach H."/>
            <person name="Van Bel M."/>
            <person name="Meyberg R."/>
            <person name="Vives C."/>
            <person name="Morata J."/>
            <person name="Symeonidi A."/>
            <person name="Hiss M."/>
            <person name="Muchero W."/>
            <person name="Kamisugi Y."/>
            <person name="Saleh O."/>
            <person name="Blanc G."/>
            <person name="Decker E.L."/>
            <person name="van Gessel N."/>
            <person name="Grimwood J."/>
            <person name="Hayes R.D."/>
            <person name="Graham S.W."/>
            <person name="Gunter L.E."/>
            <person name="McDaniel S.F."/>
            <person name="Hoernstein S.N.W."/>
            <person name="Larsson A."/>
            <person name="Li F.W."/>
            <person name="Perroud P.F."/>
            <person name="Phillips J."/>
            <person name="Ranjan P."/>
            <person name="Rokshar D.S."/>
            <person name="Rothfels C.J."/>
            <person name="Schneider L."/>
            <person name="Shu S."/>
            <person name="Stevenson D.W."/>
            <person name="Thummler F."/>
            <person name="Tillich M."/>
            <person name="Villarreal Aguilar J.C."/>
            <person name="Widiez T."/>
            <person name="Wong G.K."/>
            <person name="Wymore A."/>
            <person name="Zhang Y."/>
            <person name="Zimmer A.D."/>
            <person name="Quatrano R.S."/>
            <person name="Mayer K.F.X."/>
            <person name="Goodstein D."/>
            <person name="Casacuberta J.M."/>
            <person name="Vandepoele K."/>
            <person name="Reski R."/>
            <person name="Cuming A.C."/>
            <person name="Tuskan G.A."/>
            <person name="Maumus F."/>
            <person name="Salse J."/>
            <person name="Schmutz J."/>
            <person name="Rensing S.A."/>
        </authorList>
    </citation>
    <scope>NUCLEOTIDE SEQUENCE [LARGE SCALE GENOMIC DNA]</scope>
    <source>
        <strain evidence="12 13">cv. Gransden 2004</strain>
    </source>
</reference>
<evidence type="ECO:0000256" key="9">
    <source>
        <dbReference type="SAM" id="MobiDB-lite"/>
    </source>
</evidence>
<feature type="compositionally biased region" description="Low complexity" evidence="9">
    <location>
        <begin position="540"/>
        <end position="550"/>
    </location>
</feature>
<evidence type="ECO:0000259" key="10">
    <source>
        <dbReference type="PROSITE" id="PS50033"/>
    </source>
</evidence>
<dbReference type="PROSITE" id="PS50033">
    <property type="entry name" value="UBX"/>
    <property type="match status" value="1"/>
</dbReference>
<dbReference type="EMBL" id="ABEU02000025">
    <property type="status" value="NOT_ANNOTATED_CDS"/>
    <property type="molecule type" value="Genomic_DNA"/>
</dbReference>
<feature type="domain" description="UBX" evidence="10">
    <location>
        <begin position="607"/>
        <end position="685"/>
    </location>
</feature>
<dbReference type="AlphaFoldDB" id="A0A7I4CV66"/>
<dbReference type="Gramene" id="Pp3c25_7040V3.2">
    <property type="protein sequence ID" value="Pp3c25_7040V3.2"/>
    <property type="gene ID" value="Pp3c25_7040"/>
</dbReference>
<dbReference type="PANTHER" id="PTHR22937:SF65">
    <property type="entry name" value="E3 UBIQUITIN-PROTEIN LIGASE ARK2C"/>
    <property type="match status" value="1"/>
</dbReference>
<feature type="compositionally biased region" description="Basic and acidic residues" evidence="9">
    <location>
        <begin position="330"/>
        <end position="343"/>
    </location>
</feature>
<dbReference type="OMA" id="CVHTFHP"/>
<evidence type="ECO:0000313" key="13">
    <source>
        <dbReference type="Proteomes" id="UP000006727"/>
    </source>
</evidence>
<dbReference type="EnsemblPlants" id="Pp3c25_7040V3.2">
    <property type="protein sequence ID" value="Pp3c25_7040V3.2"/>
    <property type="gene ID" value="Pp3c25_7040"/>
</dbReference>
<dbReference type="GeneID" id="112277395"/>
<dbReference type="GO" id="GO:0008270">
    <property type="term" value="F:zinc ion binding"/>
    <property type="evidence" value="ECO:0007669"/>
    <property type="project" value="UniProtKB-KW"/>
</dbReference>
<comment type="catalytic activity">
    <reaction evidence="1">
        <text>S-ubiquitinyl-[E2 ubiquitin-conjugating enzyme]-L-cysteine + [acceptor protein]-L-lysine = [E2 ubiquitin-conjugating enzyme]-L-cysteine + N(6)-ubiquitinyl-[acceptor protein]-L-lysine.</text>
        <dbReference type="EC" id="2.3.2.27"/>
    </reaction>
</comment>
<dbReference type="Gene3D" id="3.10.20.90">
    <property type="entry name" value="Phosphatidylinositol 3-kinase Catalytic Subunit, Chain A, domain 1"/>
    <property type="match status" value="2"/>
</dbReference>
<dbReference type="InterPro" id="IPR009060">
    <property type="entry name" value="UBA-like_sf"/>
</dbReference>
<evidence type="ECO:0000256" key="2">
    <source>
        <dbReference type="ARBA" id="ARBA00012483"/>
    </source>
</evidence>
<dbReference type="RefSeq" id="XP_024365382.1">
    <property type="nucleotide sequence ID" value="XM_024509614.2"/>
</dbReference>
<dbReference type="SMART" id="SM00184">
    <property type="entry name" value="RING"/>
    <property type="match status" value="1"/>
</dbReference>
<evidence type="ECO:0000256" key="8">
    <source>
        <dbReference type="PROSITE-ProRule" id="PRU00175"/>
    </source>
</evidence>
<keyword evidence="13" id="KW-1185">Reference proteome</keyword>
<dbReference type="InterPro" id="IPR001012">
    <property type="entry name" value="UBX_dom"/>
</dbReference>
<dbReference type="SUPFAM" id="SSF46934">
    <property type="entry name" value="UBA-like"/>
    <property type="match status" value="1"/>
</dbReference>
<feature type="region of interest" description="Disordered" evidence="9">
    <location>
        <begin position="330"/>
        <end position="351"/>
    </location>
</feature>
<evidence type="ECO:0000259" key="11">
    <source>
        <dbReference type="PROSITE" id="PS50089"/>
    </source>
</evidence>
<gene>
    <name evidence="12" type="primary">LOC112277395</name>
</gene>
<dbReference type="SUPFAM" id="SSF57850">
    <property type="entry name" value="RING/U-box"/>
    <property type="match status" value="1"/>
</dbReference>
<dbReference type="SUPFAM" id="SSF54236">
    <property type="entry name" value="Ubiquitin-like"/>
    <property type="match status" value="1"/>
</dbReference>
<dbReference type="InterPro" id="IPR045191">
    <property type="entry name" value="MBR1/2-like"/>
</dbReference>
<feature type="compositionally biased region" description="Basic and acidic residues" evidence="9">
    <location>
        <begin position="584"/>
        <end position="600"/>
    </location>
</feature>
<feature type="compositionally biased region" description="Basic and acidic residues" evidence="9">
    <location>
        <begin position="551"/>
        <end position="562"/>
    </location>
</feature>
<evidence type="ECO:0000256" key="6">
    <source>
        <dbReference type="ARBA" id="ARBA00022786"/>
    </source>
</evidence>
<sequence>MVQESGEGEGNGGGIYGLDLVLALAEVQGRQKLASNMADVLEAMGFPREWCEQALRRSSGIEPAVELLLQWPADGGAPSTAEGPSALPSPLSSSHPSGSVAADSTVTDPVSPAARLDAVVPDAGGDDQIHGSNSTERLKVHDEGLEKVKARKYMVDGKVNGRWHGQLAAAPALASGSNSGDKADAVSVELHIRCSGYPTIKGTFSAGATLKEVRDFYLQQLQNPQLQQPVGTPSTMVTNRQCRRTSRSRGNAAVVSSERVSHRSRKTSRYADPSSSATTSCDLATKNLYFLIPFPRIVFDTEALMETTLSDANLFPRGILTAQFKTKEDSSTSEHFNNPHEFSEPSGKGVQSWHAHVPASQLLRDNNVSRRVEDVVMRERRLEATPERHGIGQGSERATSGTVDVGIAATSMSAPAVLPSVAAASISVARSKERNLEVDGERVRHRELALQAAAKRMTEAAQMFREGFMPDEELAGDICTPSDLQPVPTITSNDEARSIPGNQDCKGKQVADCGTSQPAEVRVQDIGSNIVGLRGRIPRTRSPLPSPSASRPEKLQRIDETRSNSSAGENGSSFSASGHTIDCAGRRGEVQETSPSERLHIGSPGSGSSAVSELKIRLEDGSVLQHTFPAYTTLLSVCEFAIPGRFSTAEHGLILPITGSQFFEGEGLNSTLQQVGLVPRGVVHLQNLTSRGLVTRGRRRTRRVMRYHQRDNGPEPELEQLWQDFSRHMNTNLTYEELVELEDSIGRVNVGVPEATIAELPTHTVSRSAGDICIVCLSEMVEGEEVMVLPCVHTFHPACIRQWLLQSTCCPTCKYYIS</sequence>
<dbReference type="Gramene" id="Pp3c25_7040V3.4">
    <property type="protein sequence ID" value="Pp3c25_7040V3.4"/>
    <property type="gene ID" value="Pp3c25_7040"/>
</dbReference>
<dbReference type="EC" id="2.3.2.27" evidence="2"/>
<keyword evidence="6" id="KW-0833">Ubl conjugation pathway</keyword>
<evidence type="ECO:0000256" key="4">
    <source>
        <dbReference type="ARBA" id="ARBA00022723"/>
    </source>
</evidence>
<organism evidence="12 13">
    <name type="scientific">Physcomitrium patens</name>
    <name type="common">Spreading-leaved earth moss</name>
    <name type="synonym">Physcomitrella patens</name>
    <dbReference type="NCBI Taxonomy" id="3218"/>
    <lineage>
        <taxon>Eukaryota</taxon>
        <taxon>Viridiplantae</taxon>
        <taxon>Streptophyta</taxon>
        <taxon>Embryophyta</taxon>
        <taxon>Bryophyta</taxon>
        <taxon>Bryophytina</taxon>
        <taxon>Bryopsida</taxon>
        <taxon>Funariidae</taxon>
        <taxon>Funariales</taxon>
        <taxon>Funariaceae</taxon>
        <taxon>Physcomitrium</taxon>
    </lineage>
</organism>
<feature type="compositionally biased region" description="Polar residues" evidence="9">
    <location>
        <begin position="230"/>
        <end position="240"/>
    </location>
</feature>
<feature type="compositionally biased region" description="Low complexity" evidence="9">
    <location>
        <begin position="81"/>
        <end position="104"/>
    </location>
</feature>